<dbReference type="GO" id="GO:0009523">
    <property type="term" value="C:photosystem II"/>
    <property type="evidence" value="ECO:0007669"/>
    <property type="project" value="InterPro"/>
</dbReference>
<dbReference type="GO" id="GO:0045454">
    <property type="term" value="P:cell redox homeostasis"/>
    <property type="evidence" value="ECO:0007669"/>
    <property type="project" value="TreeGrafter"/>
</dbReference>
<dbReference type="AlphaFoldDB" id="A0A3L6SNZ0"/>
<protein>
    <submittedName>
        <fullName evidence="2">Photosystem II core complex proteins psbY, chloroplastic</fullName>
    </submittedName>
</protein>
<dbReference type="PANTHER" id="PTHR34790">
    <property type="entry name" value="PHOTOSYSTEM II CORE COMPLEX PROTEINS PSBY, CHLOROPLASTIC"/>
    <property type="match status" value="1"/>
</dbReference>
<dbReference type="PANTHER" id="PTHR34790:SF1">
    <property type="entry name" value="PHOTOSYSTEM II CORE COMPLEX PROTEINS PSBY, CHLOROPLASTIC"/>
    <property type="match status" value="1"/>
</dbReference>
<evidence type="ECO:0000256" key="1">
    <source>
        <dbReference type="SAM" id="MobiDB-lite"/>
    </source>
</evidence>
<dbReference type="GO" id="GO:0009534">
    <property type="term" value="C:chloroplast thylakoid"/>
    <property type="evidence" value="ECO:0007669"/>
    <property type="project" value="TreeGrafter"/>
</dbReference>
<evidence type="ECO:0000313" key="2">
    <source>
        <dbReference type="EMBL" id="RLN23207.1"/>
    </source>
</evidence>
<proteinExistence type="predicted"/>
<dbReference type="EMBL" id="PQIB02000004">
    <property type="protein sequence ID" value="RLN23207.1"/>
    <property type="molecule type" value="Genomic_DNA"/>
</dbReference>
<keyword evidence="3" id="KW-1185">Reference proteome</keyword>
<reference evidence="3" key="1">
    <citation type="journal article" date="2019" name="Nat. Commun.">
        <title>The genome of broomcorn millet.</title>
        <authorList>
            <person name="Zou C."/>
            <person name="Miki D."/>
            <person name="Li D."/>
            <person name="Tang Q."/>
            <person name="Xiao L."/>
            <person name="Rajput S."/>
            <person name="Deng P."/>
            <person name="Jia W."/>
            <person name="Huang R."/>
            <person name="Zhang M."/>
            <person name="Sun Y."/>
            <person name="Hu J."/>
            <person name="Fu X."/>
            <person name="Schnable P.S."/>
            <person name="Li F."/>
            <person name="Zhang H."/>
            <person name="Feng B."/>
            <person name="Zhu X."/>
            <person name="Liu R."/>
            <person name="Schnable J.C."/>
            <person name="Zhu J.-K."/>
            <person name="Zhang H."/>
        </authorList>
    </citation>
    <scope>NUCLEOTIDE SEQUENCE [LARGE SCALE GENOMIC DNA]</scope>
</reference>
<dbReference type="InterPro" id="IPR038760">
    <property type="entry name" value="PsbY_plant"/>
</dbReference>
<name>A0A3L6SNZ0_PANMI</name>
<comment type="caution">
    <text evidence="2">The sequence shown here is derived from an EMBL/GenBank/DDBJ whole genome shotgun (WGS) entry which is preliminary data.</text>
</comment>
<dbReference type="Proteomes" id="UP000275267">
    <property type="component" value="Unassembled WGS sequence"/>
</dbReference>
<feature type="region of interest" description="Disordered" evidence="1">
    <location>
        <begin position="101"/>
        <end position="123"/>
    </location>
</feature>
<accession>A0A3L6SNZ0</accession>
<evidence type="ECO:0000313" key="3">
    <source>
        <dbReference type="Proteomes" id="UP000275267"/>
    </source>
</evidence>
<organism evidence="2 3">
    <name type="scientific">Panicum miliaceum</name>
    <name type="common">Proso millet</name>
    <name type="synonym">Broomcorn millet</name>
    <dbReference type="NCBI Taxonomy" id="4540"/>
    <lineage>
        <taxon>Eukaryota</taxon>
        <taxon>Viridiplantae</taxon>
        <taxon>Streptophyta</taxon>
        <taxon>Embryophyta</taxon>
        <taxon>Tracheophyta</taxon>
        <taxon>Spermatophyta</taxon>
        <taxon>Magnoliopsida</taxon>
        <taxon>Liliopsida</taxon>
        <taxon>Poales</taxon>
        <taxon>Poaceae</taxon>
        <taxon>PACMAD clade</taxon>
        <taxon>Panicoideae</taxon>
        <taxon>Panicodae</taxon>
        <taxon>Paniceae</taxon>
        <taxon>Panicinae</taxon>
        <taxon>Panicum</taxon>
        <taxon>Panicum sect. Panicum</taxon>
    </lineage>
</organism>
<gene>
    <name evidence="2" type="ORF">C2845_PM07G15670</name>
</gene>
<sequence>MAGAFFHALASTDSALNQLSRMRRQALVAGAGLGAATAAVVGMACAPEIFAAQELAALAAAAAAPTNDDNRGLLKLLLIVVTPAIPEDNGAWLSELMGGKMERERDGGNEDEVKLDIDRWGQR</sequence>